<keyword evidence="3 6" id="KW-0540">Nuclease</keyword>
<comment type="catalytic activity">
    <reaction evidence="6">
        <text>Exonucleolytic cleavage that removes extra residues from the 3'-terminus of tRNA to produce 5'-mononucleotides.</text>
        <dbReference type="EC" id="3.1.13.5"/>
    </reaction>
</comment>
<keyword evidence="4 6" id="KW-0378">Hydrolase</keyword>
<dbReference type="GO" id="GO:0000166">
    <property type="term" value="F:nucleotide binding"/>
    <property type="evidence" value="ECO:0007669"/>
    <property type="project" value="InterPro"/>
</dbReference>
<evidence type="ECO:0000256" key="1">
    <source>
        <dbReference type="ARBA" id="ARBA00022490"/>
    </source>
</evidence>
<evidence type="ECO:0000256" key="4">
    <source>
        <dbReference type="ARBA" id="ARBA00022801"/>
    </source>
</evidence>
<dbReference type="Gene3D" id="1.10.150.80">
    <property type="entry name" value="HRDC domain"/>
    <property type="match status" value="2"/>
</dbReference>
<comment type="function">
    <text evidence="6">Exonuclease involved in the 3' processing of various precursor tRNAs. Initiates hydrolysis at the 3'-terminus of an RNA molecule and releases 5'-mononucleotides.</text>
</comment>
<dbReference type="SUPFAM" id="SSF53098">
    <property type="entry name" value="Ribonuclease H-like"/>
    <property type="match status" value="1"/>
</dbReference>
<dbReference type="Pfam" id="PF00570">
    <property type="entry name" value="HRDC"/>
    <property type="match status" value="1"/>
</dbReference>
<evidence type="ECO:0000256" key="2">
    <source>
        <dbReference type="ARBA" id="ARBA00022694"/>
    </source>
</evidence>
<dbReference type="InterPro" id="IPR010997">
    <property type="entry name" value="HRDC-like_sf"/>
</dbReference>
<dbReference type="GO" id="GO:0003676">
    <property type="term" value="F:nucleic acid binding"/>
    <property type="evidence" value="ECO:0007669"/>
    <property type="project" value="InterPro"/>
</dbReference>
<dbReference type="InterPro" id="IPR006292">
    <property type="entry name" value="RNase_D"/>
</dbReference>
<keyword evidence="5 6" id="KW-0269">Exonuclease</keyword>
<dbReference type="InterPro" id="IPR044876">
    <property type="entry name" value="HRDC_dom_sf"/>
</dbReference>
<dbReference type="SUPFAM" id="SSF47819">
    <property type="entry name" value="HRDC-like"/>
    <property type="match status" value="2"/>
</dbReference>
<evidence type="ECO:0000313" key="8">
    <source>
        <dbReference type="EMBL" id="SEP90789.1"/>
    </source>
</evidence>
<comment type="subcellular location">
    <subcellularLocation>
        <location evidence="6">Cytoplasm</location>
    </subcellularLocation>
</comment>
<dbReference type="GO" id="GO:0033890">
    <property type="term" value="F:ribonuclease D activity"/>
    <property type="evidence" value="ECO:0007669"/>
    <property type="project" value="UniProtKB-UniRule"/>
</dbReference>
<dbReference type="PROSITE" id="PS50967">
    <property type="entry name" value="HRDC"/>
    <property type="match status" value="1"/>
</dbReference>
<dbReference type="PANTHER" id="PTHR47649">
    <property type="entry name" value="RIBONUCLEASE D"/>
    <property type="match status" value="1"/>
</dbReference>
<evidence type="ECO:0000256" key="6">
    <source>
        <dbReference type="HAMAP-Rule" id="MF_01899"/>
    </source>
</evidence>
<dbReference type="GO" id="GO:0042780">
    <property type="term" value="P:tRNA 3'-end processing"/>
    <property type="evidence" value="ECO:0007669"/>
    <property type="project" value="UniProtKB-UniRule"/>
</dbReference>
<dbReference type="InterPro" id="IPR036397">
    <property type="entry name" value="RNaseH_sf"/>
</dbReference>
<comment type="cofactor">
    <cofactor evidence="6">
        <name>a divalent metal cation</name>
        <dbReference type="ChEBI" id="CHEBI:60240"/>
    </cofactor>
</comment>
<dbReference type="EC" id="3.1.13.5" evidence="6"/>
<dbReference type="CDD" id="cd06142">
    <property type="entry name" value="RNaseD_exo"/>
    <property type="match status" value="1"/>
</dbReference>
<keyword evidence="9" id="KW-1185">Reference proteome</keyword>
<evidence type="ECO:0000259" key="7">
    <source>
        <dbReference type="PROSITE" id="PS50967"/>
    </source>
</evidence>
<protein>
    <recommendedName>
        <fullName evidence="6">Ribonuclease D</fullName>
        <shortName evidence="6">RNase D</shortName>
        <ecNumber evidence="6">3.1.13.5</ecNumber>
    </recommendedName>
</protein>
<name>A0A1H9BPH3_9GAMM</name>
<dbReference type="Gene3D" id="3.30.420.10">
    <property type="entry name" value="Ribonuclease H-like superfamily/Ribonuclease H"/>
    <property type="match status" value="1"/>
</dbReference>
<organism evidence="8 9">
    <name type="scientific">Solimonas aquatica</name>
    <dbReference type="NCBI Taxonomy" id="489703"/>
    <lineage>
        <taxon>Bacteria</taxon>
        <taxon>Pseudomonadati</taxon>
        <taxon>Pseudomonadota</taxon>
        <taxon>Gammaproteobacteria</taxon>
        <taxon>Nevskiales</taxon>
        <taxon>Nevskiaceae</taxon>
        <taxon>Solimonas</taxon>
    </lineage>
</organism>
<dbReference type="STRING" id="489703.SAMN04488038_102170"/>
<dbReference type="PANTHER" id="PTHR47649:SF1">
    <property type="entry name" value="RIBONUCLEASE D"/>
    <property type="match status" value="1"/>
</dbReference>
<dbReference type="InterPro" id="IPR002121">
    <property type="entry name" value="HRDC_dom"/>
</dbReference>
<dbReference type="HAMAP" id="MF_01899">
    <property type="entry name" value="RNase_D"/>
    <property type="match status" value="1"/>
</dbReference>
<reference evidence="8 9" key="1">
    <citation type="submission" date="2016-10" db="EMBL/GenBank/DDBJ databases">
        <authorList>
            <person name="de Groot N.N."/>
        </authorList>
    </citation>
    <scope>NUCLEOTIDE SEQUENCE [LARGE SCALE GENOMIC DNA]</scope>
    <source>
        <strain evidence="8 9">DSM 25927</strain>
    </source>
</reference>
<dbReference type="SMART" id="SM00474">
    <property type="entry name" value="35EXOc"/>
    <property type="match status" value="1"/>
</dbReference>
<keyword evidence="2 6" id="KW-0819">tRNA processing</keyword>
<dbReference type="GO" id="GO:0008408">
    <property type="term" value="F:3'-5' exonuclease activity"/>
    <property type="evidence" value="ECO:0007669"/>
    <property type="project" value="InterPro"/>
</dbReference>
<dbReference type="RefSeq" id="WP_093282098.1">
    <property type="nucleotide sequence ID" value="NZ_FOFS01000002.1"/>
</dbReference>
<evidence type="ECO:0000256" key="3">
    <source>
        <dbReference type="ARBA" id="ARBA00022722"/>
    </source>
</evidence>
<dbReference type="OrthoDB" id="9800549at2"/>
<dbReference type="NCBIfam" id="TIGR01388">
    <property type="entry name" value="rnd"/>
    <property type="match status" value="1"/>
</dbReference>
<dbReference type="Proteomes" id="UP000199233">
    <property type="component" value="Unassembled WGS sequence"/>
</dbReference>
<dbReference type="AlphaFoldDB" id="A0A1H9BPH3"/>
<keyword evidence="1 6" id="KW-0963">Cytoplasm</keyword>
<dbReference type="Pfam" id="PF01612">
    <property type="entry name" value="DNA_pol_A_exo1"/>
    <property type="match status" value="1"/>
</dbReference>
<dbReference type="InterPro" id="IPR051086">
    <property type="entry name" value="RNase_D-like"/>
</dbReference>
<evidence type="ECO:0000256" key="5">
    <source>
        <dbReference type="ARBA" id="ARBA00022839"/>
    </source>
</evidence>
<evidence type="ECO:0000313" key="9">
    <source>
        <dbReference type="Proteomes" id="UP000199233"/>
    </source>
</evidence>
<accession>A0A1H9BPH3</accession>
<sequence>MTALIQSPEALAPHLERWAQCRWLSVDTEFVRVDTYYPKLCLIQIGDGAHSLCIDTLAFDFSALLDRLYAADCVKVLHAASQDLEILVKLRGSCPKPLFDSQIAATLLGIGDQIGYAGLIEKRLGIVLDKSLSRTDWARRPLREAELAYAAADVEHLAQIYPALQDELHSAGRLGWLAEDCARLSEAEGYVTRPEDAWQRLRGLSRIRPEAQTVAVALAAWRETLAQQRDRPRKWILEDDAVYRIAERRPDSQAQLAALNVLPPKTLERHGAALLEQVALARELEVRRYAVDEELSSDQKQQLKQLQNFVQARATELQLPAGYLASRAQLLAVLREGAQAQVPVLMGWRRENCGAELLKLL</sequence>
<dbReference type="GO" id="GO:0005737">
    <property type="term" value="C:cytoplasm"/>
    <property type="evidence" value="ECO:0007669"/>
    <property type="project" value="UniProtKB-SubCell"/>
</dbReference>
<feature type="domain" description="HRDC" evidence="7">
    <location>
        <begin position="208"/>
        <end position="288"/>
    </location>
</feature>
<dbReference type="InterPro" id="IPR012337">
    <property type="entry name" value="RNaseH-like_sf"/>
</dbReference>
<comment type="similarity">
    <text evidence="6">Belongs to the RNase D family.</text>
</comment>
<dbReference type="EMBL" id="FOFS01000002">
    <property type="protein sequence ID" value="SEP90789.1"/>
    <property type="molecule type" value="Genomic_DNA"/>
</dbReference>
<gene>
    <name evidence="6" type="primary">rnd</name>
    <name evidence="8" type="ORF">SAMN04488038_102170</name>
</gene>
<proteinExistence type="inferred from homology"/>
<dbReference type="InterPro" id="IPR002562">
    <property type="entry name" value="3'-5'_exonuclease_dom"/>
</dbReference>